<reference evidence="4 5" key="1">
    <citation type="journal article" date="2019" name="Microorganisms">
        <title>Genome Insights into the Novel Species Microvirga brassicacearum, a Rapeseed Endophyte with Biotechnological Potential.</title>
        <authorList>
            <person name="Jimenez-Gomez A."/>
            <person name="Saati-Santamaria Z."/>
            <person name="Igual J.M."/>
            <person name="Rivas R."/>
            <person name="Mateos P.F."/>
            <person name="Garcia-Fraile P."/>
        </authorList>
    </citation>
    <scope>NUCLEOTIDE SEQUENCE [LARGE SCALE GENOMIC DNA]</scope>
    <source>
        <strain evidence="4 5">CDVBN77</strain>
    </source>
</reference>
<dbReference type="Gene3D" id="3.75.10.10">
    <property type="entry name" value="L-arginine/glycine Amidinotransferase, Chain A"/>
    <property type="match status" value="1"/>
</dbReference>
<gene>
    <name evidence="4" type="ORF">FEZ63_18390</name>
</gene>
<sequence>MSIISENEYRYNMLIKTFASRPEPAFHAEPEQVEVWGRHWGCNNDVGQIRLVLMHRPGNELNIVDPSKRLPDIGAFGDPDKGWYWRGDSVPDLVSQQEQHDGLAAALREEGAEVVYVDECAPGKMKTVYTRDSVIAVDGGAIVTRMGPPIRRGEELPVTRTLGKLGMPILRTISGTGLLEGGSFAFITPKVAVVALSSRGNEEGARQLEDVLRTQGVELLRVELTGYRLHIDGMFVMVDAETAFVNPTLLPFWFLEKLKALGIRQIEVCPDDQPWVINCLAVRPGRVLMAGGLSDRTMTKFDKAGISVRVVPYDKVSLGGGGIHCSTSPLIRDPL</sequence>
<dbReference type="Proteomes" id="UP000325684">
    <property type="component" value="Unassembled WGS sequence"/>
</dbReference>
<keyword evidence="5" id="KW-1185">Reference proteome</keyword>
<dbReference type="PANTHER" id="PTHR47271:SF2">
    <property type="entry name" value="ARGININE DEIMINASE"/>
    <property type="match status" value="1"/>
</dbReference>
<name>A0A5N3P6Y6_9HYPH</name>
<evidence type="ECO:0000313" key="5">
    <source>
        <dbReference type="Proteomes" id="UP000325684"/>
    </source>
</evidence>
<comment type="pathway">
    <text evidence="1">Amino-acid degradation; L-arginine degradation via ADI pathway; carbamoyl phosphate from L-arginine: step 1/2.</text>
</comment>
<dbReference type="GO" id="GO:0016990">
    <property type="term" value="F:arginine deiminase activity"/>
    <property type="evidence" value="ECO:0007669"/>
    <property type="project" value="UniProtKB-EC"/>
</dbReference>
<dbReference type="GO" id="GO:0019546">
    <property type="term" value="P:L-arginine deiminase pathway"/>
    <property type="evidence" value="ECO:0007669"/>
    <property type="project" value="TreeGrafter"/>
</dbReference>
<dbReference type="EC" id="3.5.3.6" evidence="2"/>
<evidence type="ECO:0000313" key="4">
    <source>
        <dbReference type="EMBL" id="KAB0265445.1"/>
    </source>
</evidence>
<dbReference type="PANTHER" id="PTHR47271">
    <property type="entry name" value="ARGININE DEIMINASE"/>
    <property type="match status" value="1"/>
</dbReference>
<proteinExistence type="predicted"/>
<comment type="catalytic activity">
    <reaction evidence="3">
        <text>L-arginine + H2O = L-citrulline + NH4(+)</text>
        <dbReference type="Rhea" id="RHEA:19597"/>
        <dbReference type="ChEBI" id="CHEBI:15377"/>
        <dbReference type="ChEBI" id="CHEBI:28938"/>
        <dbReference type="ChEBI" id="CHEBI:32682"/>
        <dbReference type="ChEBI" id="CHEBI:57743"/>
        <dbReference type="EC" id="3.5.3.6"/>
    </reaction>
</comment>
<protein>
    <recommendedName>
        <fullName evidence="2">arginine deiminase</fullName>
        <ecNumber evidence="2">3.5.3.6</ecNumber>
    </recommendedName>
</protein>
<evidence type="ECO:0000256" key="1">
    <source>
        <dbReference type="ARBA" id="ARBA00005213"/>
    </source>
</evidence>
<dbReference type="Pfam" id="PF19420">
    <property type="entry name" value="DDAH_eukar"/>
    <property type="match status" value="1"/>
</dbReference>
<evidence type="ECO:0000256" key="3">
    <source>
        <dbReference type="ARBA" id="ARBA00049429"/>
    </source>
</evidence>
<organism evidence="4 5">
    <name type="scientific">Microvirga brassicacearum</name>
    <dbReference type="NCBI Taxonomy" id="2580413"/>
    <lineage>
        <taxon>Bacteria</taxon>
        <taxon>Pseudomonadati</taxon>
        <taxon>Pseudomonadota</taxon>
        <taxon>Alphaproteobacteria</taxon>
        <taxon>Hyphomicrobiales</taxon>
        <taxon>Methylobacteriaceae</taxon>
        <taxon>Microvirga</taxon>
    </lineage>
</organism>
<dbReference type="OrthoDB" id="9807502at2"/>
<dbReference type="RefSeq" id="WP_150947189.1">
    <property type="nucleotide sequence ID" value="NZ_VCMV01000035.1"/>
</dbReference>
<dbReference type="EMBL" id="VCMV01000035">
    <property type="protein sequence ID" value="KAB0265445.1"/>
    <property type="molecule type" value="Genomic_DNA"/>
</dbReference>
<accession>A0A5N3P6Y6</accession>
<keyword evidence="4" id="KW-0808">Transferase</keyword>
<comment type="caution">
    <text evidence="4">The sequence shown here is derived from an EMBL/GenBank/DDBJ whole genome shotgun (WGS) entry which is preliminary data.</text>
</comment>
<dbReference type="SUPFAM" id="SSF55909">
    <property type="entry name" value="Pentein"/>
    <property type="match status" value="1"/>
</dbReference>
<evidence type="ECO:0000256" key="2">
    <source>
        <dbReference type="ARBA" id="ARBA00012171"/>
    </source>
</evidence>
<dbReference type="AlphaFoldDB" id="A0A5N3P6Y6"/>
<dbReference type="GO" id="GO:0016740">
    <property type="term" value="F:transferase activity"/>
    <property type="evidence" value="ECO:0007669"/>
    <property type="project" value="UniProtKB-KW"/>
</dbReference>